<dbReference type="EMBL" id="BGPR01001137">
    <property type="protein sequence ID" value="GBM46421.1"/>
    <property type="molecule type" value="Genomic_DNA"/>
</dbReference>
<evidence type="ECO:0000256" key="1">
    <source>
        <dbReference type="SAM" id="MobiDB-lite"/>
    </source>
</evidence>
<organism evidence="3 4">
    <name type="scientific">Araneus ventricosus</name>
    <name type="common">Orbweaver spider</name>
    <name type="synonym">Epeira ventricosa</name>
    <dbReference type="NCBI Taxonomy" id="182803"/>
    <lineage>
        <taxon>Eukaryota</taxon>
        <taxon>Metazoa</taxon>
        <taxon>Ecdysozoa</taxon>
        <taxon>Arthropoda</taxon>
        <taxon>Chelicerata</taxon>
        <taxon>Arachnida</taxon>
        <taxon>Araneae</taxon>
        <taxon>Araneomorphae</taxon>
        <taxon>Entelegynae</taxon>
        <taxon>Araneoidea</taxon>
        <taxon>Araneidae</taxon>
        <taxon>Araneus</taxon>
    </lineage>
</organism>
<feature type="chain" id="PRO_5021446043" evidence="2">
    <location>
        <begin position="22"/>
        <end position="253"/>
    </location>
</feature>
<evidence type="ECO:0000313" key="4">
    <source>
        <dbReference type="Proteomes" id="UP000499080"/>
    </source>
</evidence>
<comment type="caution">
    <text evidence="3">The sequence shown here is derived from an EMBL/GenBank/DDBJ whole genome shotgun (WGS) entry which is preliminary data.</text>
</comment>
<feature type="signal peptide" evidence="2">
    <location>
        <begin position="1"/>
        <end position="21"/>
    </location>
</feature>
<name>A0A4Y2FZ74_ARAVE</name>
<feature type="region of interest" description="Disordered" evidence="1">
    <location>
        <begin position="29"/>
        <end position="48"/>
    </location>
</feature>
<sequence>MASLIAVLLFVILSCNTGVYCISGSEFTNSSEEANSTSSTSNSSDTLPVNLEDHKVMHGPKTNTPTLIGSLPEESNGTDRLLARNDSFNESTTTKGYGTILLWHEKPLHNESTTLTESPDYEDDNSTESRFDENGCDRHLRDKHEDECFANFQNSLVETVQIEDEAEKGKHICCASEGYERCCVIGYEEANCVADRKAIKENLKAASMFMSTLSDVSCSKHRGKCGFNLAATRSPLSSFLLVTLGFLPIAFLL</sequence>
<feature type="compositionally biased region" description="Low complexity" evidence="1">
    <location>
        <begin position="29"/>
        <end position="44"/>
    </location>
</feature>
<dbReference type="AlphaFoldDB" id="A0A4Y2FZ74"/>
<keyword evidence="4" id="KW-1185">Reference proteome</keyword>
<protein>
    <submittedName>
        <fullName evidence="3">Uncharacterized protein</fullName>
    </submittedName>
</protein>
<proteinExistence type="predicted"/>
<feature type="region of interest" description="Disordered" evidence="1">
    <location>
        <begin position="111"/>
        <end position="132"/>
    </location>
</feature>
<accession>A0A4Y2FZ74</accession>
<evidence type="ECO:0000313" key="3">
    <source>
        <dbReference type="EMBL" id="GBM46421.1"/>
    </source>
</evidence>
<keyword evidence="2" id="KW-0732">Signal</keyword>
<reference evidence="3 4" key="1">
    <citation type="journal article" date="2019" name="Sci. Rep.">
        <title>Orb-weaving spider Araneus ventricosus genome elucidates the spidroin gene catalogue.</title>
        <authorList>
            <person name="Kono N."/>
            <person name="Nakamura H."/>
            <person name="Ohtoshi R."/>
            <person name="Moran D.A.P."/>
            <person name="Shinohara A."/>
            <person name="Yoshida Y."/>
            <person name="Fujiwara M."/>
            <person name="Mori M."/>
            <person name="Tomita M."/>
            <person name="Arakawa K."/>
        </authorList>
    </citation>
    <scope>NUCLEOTIDE SEQUENCE [LARGE SCALE GENOMIC DNA]</scope>
</reference>
<evidence type="ECO:0000256" key="2">
    <source>
        <dbReference type="SAM" id="SignalP"/>
    </source>
</evidence>
<gene>
    <name evidence="3" type="ORF">AVEN_256394_1</name>
</gene>
<dbReference type="OrthoDB" id="6426395at2759"/>
<dbReference type="Proteomes" id="UP000499080">
    <property type="component" value="Unassembled WGS sequence"/>
</dbReference>